<dbReference type="PANTHER" id="PTHR10233">
    <property type="entry name" value="TRANSLATION INITIATION FACTOR EIF-2B"/>
    <property type="match status" value="1"/>
</dbReference>
<keyword evidence="12" id="KW-1185">Reference proteome</keyword>
<feature type="compositionally biased region" description="Basic and acidic residues" evidence="10">
    <location>
        <begin position="102"/>
        <end position="116"/>
    </location>
</feature>
<dbReference type="AlphaFoldDB" id="A0A8K0JMB3"/>
<evidence type="ECO:0000256" key="4">
    <source>
        <dbReference type="ARBA" id="ARBA00022540"/>
    </source>
</evidence>
<dbReference type="InterPro" id="IPR042529">
    <property type="entry name" value="IF_2B-like_C"/>
</dbReference>
<dbReference type="PANTHER" id="PTHR10233:SF14">
    <property type="entry name" value="TRANSLATION INITIATION FACTOR EIF-2B SUBUNIT DELTA"/>
    <property type="match status" value="1"/>
</dbReference>
<comment type="subunit">
    <text evidence="8">Component of the translation initiation factor 2B (eIF2B) complex which is a heterodecamer of two sets of five different subunits: alpha, beta, gamma, delta and epsilon. Subunits alpha, beta and delta comprise a regulatory subcomplex and subunits epsilon and gamma comprise a catalytic subcomplex. Within the complex, the hexameric regulatory complex resides at the center, with the two heterodimeric catalytic subcomplexes bound on opposite sides.</text>
</comment>
<dbReference type="Proteomes" id="UP000812966">
    <property type="component" value="Unassembled WGS sequence"/>
</dbReference>
<protein>
    <recommendedName>
        <fullName evidence="6">Translation initiation factor eIF2B subunit delta</fullName>
    </recommendedName>
    <alternativeName>
        <fullName evidence="7">eIF2B GDP-GTP exchange factor subunit delta</fullName>
    </alternativeName>
</protein>
<dbReference type="GO" id="GO:0003743">
    <property type="term" value="F:translation initiation factor activity"/>
    <property type="evidence" value="ECO:0007669"/>
    <property type="project" value="UniProtKB-KW"/>
</dbReference>
<evidence type="ECO:0000256" key="8">
    <source>
        <dbReference type="ARBA" id="ARBA00046432"/>
    </source>
</evidence>
<accession>A0A8K0JMB3</accession>
<feature type="compositionally biased region" description="Gly residues" evidence="10">
    <location>
        <begin position="82"/>
        <end position="101"/>
    </location>
</feature>
<dbReference type="EMBL" id="JABELV010000051">
    <property type="protein sequence ID" value="KAG7553609.1"/>
    <property type="molecule type" value="Genomic_DNA"/>
</dbReference>
<dbReference type="Pfam" id="PF01008">
    <property type="entry name" value="IF-2B"/>
    <property type="match status" value="1"/>
</dbReference>
<evidence type="ECO:0000256" key="3">
    <source>
        <dbReference type="ARBA" id="ARBA00022490"/>
    </source>
</evidence>
<keyword evidence="4" id="KW-0396">Initiation factor</keyword>
<evidence type="ECO:0000256" key="10">
    <source>
        <dbReference type="SAM" id="MobiDB-lite"/>
    </source>
</evidence>
<evidence type="ECO:0000256" key="9">
    <source>
        <dbReference type="RuleBase" id="RU003814"/>
    </source>
</evidence>
<feature type="region of interest" description="Disordered" evidence="10">
    <location>
        <begin position="1"/>
        <end position="126"/>
    </location>
</feature>
<reference evidence="11" key="1">
    <citation type="submission" date="2020-04" db="EMBL/GenBank/DDBJ databases">
        <title>Analysis of mating type loci in Filobasidium floriforme.</title>
        <authorList>
            <person name="Nowrousian M."/>
        </authorList>
    </citation>
    <scope>NUCLEOTIDE SEQUENCE</scope>
    <source>
        <strain evidence="11">CBS 6242</strain>
    </source>
</reference>
<evidence type="ECO:0000256" key="5">
    <source>
        <dbReference type="ARBA" id="ARBA00022917"/>
    </source>
</evidence>
<comment type="similarity">
    <text evidence="2 9">Belongs to the eIF-2B alpha/beta/delta subunits family.</text>
</comment>
<dbReference type="InterPro" id="IPR037171">
    <property type="entry name" value="NagB/RpiA_transferase-like"/>
</dbReference>
<feature type="compositionally biased region" description="Low complexity" evidence="10">
    <location>
        <begin position="1"/>
        <end position="23"/>
    </location>
</feature>
<keyword evidence="3" id="KW-0963">Cytoplasm</keyword>
<organism evidence="11 12">
    <name type="scientific">Filobasidium floriforme</name>
    <dbReference type="NCBI Taxonomy" id="5210"/>
    <lineage>
        <taxon>Eukaryota</taxon>
        <taxon>Fungi</taxon>
        <taxon>Dikarya</taxon>
        <taxon>Basidiomycota</taxon>
        <taxon>Agaricomycotina</taxon>
        <taxon>Tremellomycetes</taxon>
        <taxon>Filobasidiales</taxon>
        <taxon>Filobasidiaceae</taxon>
        <taxon>Filobasidium</taxon>
    </lineage>
</organism>
<proteinExistence type="inferred from homology"/>
<name>A0A8K0JMB3_9TREE</name>
<evidence type="ECO:0000256" key="7">
    <source>
        <dbReference type="ARBA" id="ARBA00044356"/>
    </source>
</evidence>
<sequence>MPEPITPQTASSSTSTQPTASSSKQPGEKQKQTQQAPSTSQTSAATSTAAQGKKKEGKEAAGGKSAKEEKKAKRAAAVAARGGAGGPPAAGPGAPSGGTVGKDGKGKESSKADRTGQDGTTTAAGIARGDPAAGVIAGTTVATGATSIAAVSTLLFSHLPSSRPPSAIPSTSSHKHLHPLVYRLGLLLSTPSTWTTSSPAFQPQSPPLRGTNARTTALLLTFRQVILDHSWPPREMHRVLPAHLSPMIGFLDGCRPKGVAGGNVIRWLKAEINRVGTDESIRDESEQKRLIVEAIDNYLKERIELAGEVICSFATEKIRDGDTIVTYARSSLVEQVLLEAWKQMKEEDEEASFHVVVVDSGPLLEGKALLRTLTTHSIPCSYTLLSSLASIIPRASLVLLGTAALFSDGSLYSRAGTAAVAMLAKENRIPVVAACETYKFGERVLLDAVTGNELGDASSLLAQEEGDIPTHLTPIHLLYDLTPAALITAICSEVGFIPPSSVPTVISKPGEAAGF</sequence>
<evidence type="ECO:0000313" key="11">
    <source>
        <dbReference type="EMBL" id="KAG7553609.1"/>
    </source>
</evidence>
<dbReference type="GO" id="GO:0005829">
    <property type="term" value="C:cytosol"/>
    <property type="evidence" value="ECO:0007669"/>
    <property type="project" value="UniProtKB-SubCell"/>
</dbReference>
<evidence type="ECO:0000256" key="6">
    <source>
        <dbReference type="ARBA" id="ARBA00044147"/>
    </source>
</evidence>
<gene>
    <name evidence="11" type="ORF">FFLO_02964</name>
</gene>
<evidence type="ECO:0000313" key="12">
    <source>
        <dbReference type="Proteomes" id="UP000812966"/>
    </source>
</evidence>
<comment type="caution">
    <text evidence="11">The sequence shown here is derived from an EMBL/GenBank/DDBJ whole genome shotgun (WGS) entry which is preliminary data.</text>
</comment>
<feature type="compositionally biased region" description="Low complexity" evidence="10">
    <location>
        <begin position="32"/>
        <end position="51"/>
    </location>
</feature>
<keyword evidence="5" id="KW-0648">Protein biosynthesis</keyword>
<evidence type="ECO:0000256" key="2">
    <source>
        <dbReference type="ARBA" id="ARBA00007251"/>
    </source>
</evidence>
<dbReference type="Gene3D" id="3.40.50.10470">
    <property type="entry name" value="Translation initiation factor eif-2b, domain 2"/>
    <property type="match status" value="1"/>
</dbReference>
<dbReference type="SUPFAM" id="SSF100950">
    <property type="entry name" value="NagB/RpiA/CoA transferase-like"/>
    <property type="match status" value="1"/>
</dbReference>
<comment type="subcellular location">
    <subcellularLocation>
        <location evidence="1">Cytoplasm</location>
        <location evidence="1">Cytosol</location>
    </subcellularLocation>
</comment>
<dbReference type="InterPro" id="IPR000649">
    <property type="entry name" value="IF-2B-related"/>
</dbReference>
<evidence type="ECO:0000256" key="1">
    <source>
        <dbReference type="ARBA" id="ARBA00004514"/>
    </source>
</evidence>
<feature type="compositionally biased region" description="Basic and acidic residues" evidence="10">
    <location>
        <begin position="53"/>
        <end position="71"/>
    </location>
</feature>